<dbReference type="CDD" id="cd02525">
    <property type="entry name" value="Succinoglycan_BP_ExoA"/>
    <property type="match status" value="1"/>
</dbReference>
<keyword evidence="1" id="KW-1133">Transmembrane helix</keyword>
<dbReference type="PANTHER" id="PTHR43646">
    <property type="entry name" value="GLYCOSYLTRANSFERASE"/>
    <property type="match status" value="1"/>
</dbReference>
<comment type="caution">
    <text evidence="3">The sequence shown here is derived from an EMBL/GenBank/DDBJ whole genome shotgun (WGS) entry which is preliminary data.</text>
</comment>
<proteinExistence type="predicted"/>
<feature type="domain" description="Glycosyltransferase 2-like" evidence="2">
    <location>
        <begin position="8"/>
        <end position="177"/>
    </location>
</feature>
<dbReference type="RefSeq" id="WP_344841715.1">
    <property type="nucleotide sequence ID" value="NZ_BAABDF010000001.1"/>
</dbReference>
<evidence type="ECO:0000256" key="1">
    <source>
        <dbReference type="SAM" id="Phobius"/>
    </source>
</evidence>
<keyword evidence="1" id="KW-0812">Transmembrane</keyword>
<protein>
    <submittedName>
        <fullName evidence="3">Glycosyltransferase family 2 protein</fullName>
    </submittedName>
</protein>
<evidence type="ECO:0000313" key="4">
    <source>
        <dbReference type="Proteomes" id="UP001399917"/>
    </source>
</evidence>
<evidence type="ECO:0000313" key="3">
    <source>
        <dbReference type="EMBL" id="GAA3852712.1"/>
    </source>
</evidence>
<dbReference type="InterPro" id="IPR001173">
    <property type="entry name" value="Glyco_trans_2-like"/>
</dbReference>
<reference evidence="4" key="1">
    <citation type="journal article" date="2019" name="Int. J. Syst. Evol. Microbiol.">
        <title>The Global Catalogue of Microorganisms (GCM) 10K type strain sequencing project: providing services to taxonomists for standard genome sequencing and annotation.</title>
        <authorList>
            <consortium name="The Broad Institute Genomics Platform"/>
            <consortium name="The Broad Institute Genome Sequencing Center for Infectious Disease"/>
            <person name="Wu L."/>
            <person name="Ma J."/>
        </authorList>
    </citation>
    <scope>NUCLEOTIDE SEQUENCE [LARGE SCALE GENOMIC DNA]</scope>
    <source>
        <strain evidence="4">JCM 17190</strain>
    </source>
</reference>
<feature type="transmembrane region" description="Helical" evidence="1">
    <location>
        <begin position="276"/>
        <end position="293"/>
    </location>
</feature>
<name>A0ABP7JRM1_9RHOB</name>
<dbReference type="PANTHER" id="PTHR43646:SF3">
    <property type="entry name" value="SLR1566 PROTEIN"/>
    <property type="match status" value="1"/>
</dbReference>
<gene>
    <name evidence="3" type="ORF">GCM10022404_00110</name>
</gene>
<keyword evidence="4" id="KW-1185">Reference proteome</keyword>
<dbReference type="EMBL" id="BAABDF010000001">
    <property type="protein sequence ID" value="GAA3852712.1"/>
    <property type="molecule type" value="Genomic_DNA"/>
</dbReference>
<dbReference type="Gene3D" id="3.90.550.10">
    <property type="entry name" value="Spore Coat Polysaccharide Biosynthesis Protein SpsA, Chain A"/>
    <property type="match status" value="1"/>
</dbReference>
<dbReference type="Pfam" id="PF00535">
    <property type="entry name" value="Glycos_transf_2"/>
    <property type="match status" value="1"/>
</dbReference>
<accession>A0ABP7JRM1</accession>
<organism evidence="3 4">
    <name type="scientific">Celeribacter arenosi</name>
    <dbReference type="NCBI Taxonomy" id="792649"/>
    <lineage>
        <taxon>Bacteria</taxon>
        <taxon>Pseudomonadati</taxon>
        <taxon>Pseudomonadota</taxon>
        <taxon>Alphaproteobacteria</taxon>
        <taxon>Rhodobacterales</taxon>
        <taxon>Roseobacteraceae</taxon>
        <taxon>Celeribacter</taxon>
    </lineage>
</organism>
<feature type="transmembrane region" description="Helical" evidence="1">
    <location>
        <begin position="300"/>
        <end position="321"/>
    </location>
</feature>
<dbReference type="Proteomes" id="UP001399917">
    <property type="component" value="Unassembled WGS sequence"/>
</dbReference>
<keyword evidence="1" id="KW-0472">Membrane</keyword>
<dbReference type="InterPro" id="IPR029044">
    <property type="entry name" value="Nucleotide-diphossugar_trans"/>
</dbReference>
<sequence>MDGASVLVVVPTLNEAAHIEACLMSILEGTVSLSKSSLVVVDGGSQDKTRKIVRRLAERHPQISLVDNPDRFQSAGVNRAVERFAGPKHHVLIRCDAHAIYPPDYIERLTARLMQTGAASVVTVMDATGETPFARAAAWIVDTPLGSGGSAHRGGADSGFVDHGHHAAFDLSAFRDVGGYDPTFSHNEDAELDVRLAQSGGKIWLDATIRLDYVMRPTLRGLLRQYWNYGKGRARTVGKHSLHPRLRQLLPAVNFALLVLTVLGGMFFPLLWVLPIAYFATVAAVSVLAAVRLRDPSGLWAGPSMAAMHNGWAAGFLFQIFGDFYRSKL</sequence>
<evidence type="ECO:0000259" key="2">
    <source>
        <dbReference type="Pfam" id="PF00535"/>
    </source>
</evidence>
<dbReference type="SUPFAM" id="SSF53448">
    <property type="entry name" value="Nucleotide-diphospho-sugar transferases"/>
    <property type="match status" value="1"/>
</dbReference>